<reference evidence="3" key="1">
    <citation type="journal article" date="2020" name="bioRxiv">
        <title>Comparative genomics of Chlamydomonas.</title>
        <authorList>
            <person name="Craig R.J."/>
            <person name="Hasan A.R."/>
            <person name="Ness R.W."/>
            <person name="Keightley P.D."/>
        </authorList>
    </citation>
    <scope>NUCLEOTIDE SEQUENCE</scope>
    <source>
        <strain evidence="3">SAG 7.73</strain>
    </source>
</reference>
<dbReference type="Proteomes" id="UP000650467">
    <property type="component" value="Unassembled WGS sequence"/>
</dbReference>
<dbReference type="AlphaFoldDB" id="A0A835VT50"/>
<evidence type="ECO:0000313" key="3">
    <source>
        <dbReference type="EMBL" id="KAG2424888.1"/>
    </source>
</evidence>
<keyword evidence="2" id="KW-0812">Transmembrane</keyword>
<evidence type="ECO:0000313" key="4">
    <source>
        <dbReference type="Proteomes" id="UP000650467"/>
    </source>
</evidence>
<feature type="transmembrane region" description="Helical" evidence="2">
    <location>
        <begin position="416"/>
        <end position="436"/>
    </location>
</feature>
<feature type="compositionally biased region" description="Low complexity" evidence="1">
    <location>
        <begin position="25"/>
        <end position="45"/>
    </location>
</feature>
<accession>A0A835VT50</accession>
<keyword evidence="2" id="KW-1133">Transmembrane helix</keyword>
<evidence type="ECO:0000256" key="1">
    <source>
        <dbReference type="SAM" id="MobiDB-lite"/>
    </source>
</evidence>
<keyword evidence="4" id="KW-1185">Reference proteome</keyword>
<comment type="caution">
    <text evidence="3">The sequence shown here is derived from an EMBL/GenBank/DDBJ whole genome shotgun (WGS) entry which is preliminary data.</text>
</comment>
<name>A0A835VT50_CHLIN</name>
<organism evidence="3 4">
    <name type="scientific">Chlamydomonas incerta</name>
    <dbReference type="NCBI Taxonomy" id="51695"/>
    <lineage>
        <taxon>Eukaryota</taxon>
        <taxon>Viridiplantae</taxon>
        <taxon>Chlorophyta</taxon>
        <taxon>core chlorophytes</taxon>
        <taxon>Chlorophyceae</taxon>
        <taxon>CS clade</taxon>
        <taxon>Chlamydomonadales</taxon>
        <taxon>Chlamydomonadaceae</taxon>
        <taxon>Chlamydomonas</taxon>
    </lineage>
</organism>
<feature type="transmembrane region" description="Helical" evidence="2">
    <location>
        <begin position="178"/>
        <end position="201"/>
    </location>
</feature>
<feature type="region of interest" description="Disordered" evidence="1">
    <location>
        <begin position="25"/>
        <end position="55"/>
    </location>
</feature>
<dbReference type="EMBL" id="JAEHOC010000060">
    <property type="protein sequence ID" value="KAG2424888.1"/>
    <property type="molecule type" value="Genomic_DNA"/>
</dbReference>
<evidence type="ECO:0000256" key="2">
    <source>
        <dbReference type="SAM" id="Phobius"/>
    </source>
</evidence>
<feature type="transmembrane region" description="Helical" evidence="2">
    <location>
        <begin position="500"/>
        <end position="518"/>
    </location>
</feature>
<sequence length="590" mass="62818">MSNPVLGPGDKRDAYAQAVKSVLGGAASTPADSGPSGSAPALATAPAPPAPTTSQVVDADGNQVELPAVLLSAMSSEEVRRLLASPAGTCMRDAATQEGRILCLVRSVDSGGVRTYSNEAIAGLLEQHRVQTSGRLGPMCVSCARCEPCTQAIDILTQYLRRADLRGLSQSAELSPGLTLGPLVTVSAVVPVVFVVGAAIVYSNRKHGARDYFYRYQWGPYAVVMVLSVLVFALVVLAFVVQLRCNSAANQDQASLVHRYLASDGRPVLAALHGNIMGSLEALEKRIMATVEVQTGGSVDVRAAVHDGASLLADLQEMNRIRVAYNAFLAEFAKPVAARKYKAALTWIVNLIGCMLLVIFVAVMESAFKLSSYDQLYNGAYDGLAQIMSGQRSGTGEEVREAFQQFKDVCYKEHGSMRFVATTVAITILYALFTFGQTATATSPHREWEAPQLESVLSSTASQSKPAIVVAAKTAFNNYTEQRFEEQSGLTPRASKFMKISIILSATALAAGLLYVFVKRSDAVGWPGSEIFQKSTSALQSHLASLLGQGASGPLQRAGSAVLTVWSWCLISLVVLSLCVLYYLVNGRGA</sequence>
<gene>
    <name evidence="3" type="ORF">HXX76_014046</name>
</gene>
<protein>
    <submittedName>
        <fullName evidence="3">Uncharacterized protein</fullName>
    </submittedName>
</protein>
<proteinExistence type="predicted"/>
<keyword evidence="2" id="KW-0472">Membrane</keyword>
<feature type="transmembrane region" description="Helical" evidence="2">
    <location>
        <begin position="344"/>
        <end position="364"/>
    </location>
</feature>
<feature type="transmembrane region" description="Helical" evidence="2">
    <location>
        <begin position="221"/>
        <end position="241"/>
    </location>
</feature>
<feature type="transmembrane region" description="Helical" evidence="2">
    <location>
        <begin position="565"/>
        <end position="585"/>
    </location>
</feature>